<dbReference type="CDD" id="cd00732">
    <property type="entry name" value="CheW"/>
    <property type="match status" value="1"/>
</dbReference>
<dbReference type="SUPFAM" id="SSF50341">
    <property type="entry name" value="CheW-like"/>
    <property type="match status" value="1"/>
</dbReference>
<evidence type="ECO:0000313" key="3">
    <source>
        <dbReference type="Proteomes" id="UP001295463"/>
    </source>
</evidence>
<name>A0ABM9D8V8_9BACT</name>
<dbReference type="InterPro" id="IPR002545">
    <property type="entry name" value="CheW-lke_dom"/>
</dbReference>
<evidence type="ECO:0000259" key="1">
    <source>
        <dbReference type="PROSITE" id="PS50851"/>
    </source>
</evidence>
<keyword evidence="3" id="KW-1185">Reference proteome</keyword>
<accession>A0ABM9D8V8</accession>
<feature type="domain" description="CheW-like" evidence="1">
    <location>
        <begin position="18"/>
        <end position="159"/>
    </location>
</feature>
<gene>
    <name evidence="2" type="ORF">GEAMG1_1323</name>
</gene>
<organism evidence="2 3">
    <name type="scientific">Trichlorobacter ammonificans</name>
    <dbReference type="NCBI Taxonomy" id="2916410"/>
    <lineage>
        <taxon>Bacteria</taxon>
        <taxon>Pseudomonadati</taxon>
        <taxon>Thermodesulfobacteriota</taxon>
        <taxon>Desulfuromonadia</taxon>
        <taxon>Geobacterales</taxon>
        <taxon>Geobacteraceae</taxon>
        <taxon>Trichlorobacter</taxon>
    </lineage>
</organism>
<reference evidence="2 3" key="1">
    <citation type="submission" date="2022-03" db="EMBL/GenBank/DDBJ databases">
        <authorList>
            <person name="Koch H."/>
        </authorList>
    </citation>
    <scope>NUCLEOTIDE SEQUENCE [LARGE SCALE GENOMIC DNA]</scope>
    <source>
        <strain evidence="2 3">G1</strain>
    </source>
</reference>
<dbReference type="InterPro" id="IPR036061">
    <property type="entry name" value="CheW-like_dom_sf"/>
</dbReference>
<evidence type="ECO:0000313" key="2">
    <source>
        <dbReference type="EMBL" id="CAH2031153.1"/>
    </source>
</evidence>
<dbReference type="EMBL" id="OW150024">
    <property type="protein sequence ID" value="CAH2031153.1"/>
    <property type="molecule type" value="Genomic_DNA"/>
</dbReference>
<proteinExistence type="predicted"/>
<sequence length="164" mass="18333">MTTDALTIRNGHAGDDSLLQLVSFELCNEEYGVEVLKVREIIRMPEITVLPNTPHYIEGIINLRGKVVPIIAMRKRFGLEAMAYDRNTRIMVMELAGGLTGFIVDAVTEVIRIHSSEVQPPPAMVSGNLDQEFITGVFNHANRLLIIMDVDQMVSNQEQALFHS</sequence>
<dbReference type="SMART" id="SM00260">
    <property type="entry name" value="CheW"/>
    <property type="match status" value="1"/>
</dbReference>
<dbReference type="PROSITE" id="PS50851">
    <property type="entry name" value="CHEW"/>
    <property type="match status" value="1"/>
</dbReference>
<dbReference type="PANTHER" id="PTHR22617:SF23">
    <property type="entry name" value="CHEMOTAXIS PROTEIN CHEW"/>
    <property type="match status" value="1"/>
</dbReference>
<dbReference type="Proteomes" id="UP001295463">
    <property type="component" value="Chromosome"/>
</dbReference>
<dbReference type="Gene3D" id="2.30.30.40">
    <property type="entry name" value="SH3 Domains"/>
    <property type="match status" value="1"/>
</dbReference>
<protein>
    <submittedName>
        <fullName evidence="2">Positive regulator of CheA protein activity (CheW)</fullName>
    </submittedName>
</protein>
<dbReference type="InterPro" id="IPR039315">
    <property type="entry name" value="CheW"/>
</dbReference>
<dbReference type="RefSeq" id="WP_305731992.1">
    <property type="nucleotide sequence ID" value="NZ_OW150024.1"/>
</dbReference>
<dbReference type="Gene3D" id="2.40.50.180">
    <property type="entry name" value="CheA-289, Domain 4"/>
    <property type="match status" value="1"/>
</dbReference>
<dbReference type="PANTHER" id="PTHR22617">
    <property type="entry name" value="CHEMOTAXIS SENSOR HISTIDINE KINASE-RELATED"/>
    <property type="match status" value="1"/>
</dbReference>
<dbReference type="Pfam" id="PF01584">
    <property type="entry name" value="CheW"/>
    <property type="match status" value="1"/>
</dbReference>